<accession>A0A1G8BSN4</accession>
<protein>
    <submittedName>
        <fullName evidence="2">MSHA biogenesis protein MshP</fullName>
    </submittedName>
</protein>
<evidence type="ECO:0000313" key="3">
    <source>
        <dbReference type="Proteomes" id="UP000198854"/>
    </source>
</evidence>
<keyword evidence="1" id="KW-0472">Membrane</keyword>
<organism evidence="2 3">
    <name type="scientific">Vibrio xiamenensis</name>
    <dbReference type="NCBI Taxonomy" id="861298"/>
    <lineage>
        <taxon>Bacteria</taxon>
        <taxon>Pseudomonadati</taxon>
        <taxon>Pseudomonadota</taxon>
        <taxon>Gammaproteobacteria</taxon>
        <taxon>Vibrionales</taxon>
        <taxon>Vibrionaceae</taxon>
        <taxon>Vibrio</taxon>
    </lineage>
</organism>
<dbReference type="OrthoDB" id="6401889at2"/>
<dbReference type="Proteomes" id="UP000198854">
    <property type="component" value="Unassembled WGS sequence"/>
</dbReference>
<keyword evidence="1" id="KW-1133">Transmembrane helix</keyword>
<keyword evidence="1" id="KW-0812">Transmembrane</keyword>
<dbReference type="RefSeq" id="WP_093274348.1">
    <property type="nucleotide sequence ID" value="NZ_FNDD01000014.1"/>
</dbReference>
<evidence type="ECO:0000313" key="2">
    <source>
        <dbReference type="EMBL" id="SDH36172.1"/>
    </source>
</evidence>
<sequence>MFHSPRKQQGNLYVVVIFVLVVIGFLASGLSQVQWSNSDAQARSVLGTQAWLLAHSTNEWALTQMYPLRLSGESFDLSAACSALTSAPEALKTDACRSISISCSEPGSSVPSALRFYRLESSVQCGSGINLVERRQQVWVREVE</sequence>
<name>A0A1G8BSN4_9VIBR</name>
<dbReference type="AlphaFoldDB" id="A0A1G8BSN4"/>
<proteinExistence type="predicted"/>
<dbReference type="STRING" id="861298.SAMN04488136_11426"/>
<evidence type="ECO:0000256" key="1">
    <source>
        <dbReference type="SAM" id="Phobius"/>
    </source>
</evidence>
<gene>
    <name evidence="2" type="ORF">SAMN04488136_11426</name>
</gene>
<feature type="transmembrane region" description="Helical" evidence="1">
    <location>
        <begin position="12"/>
        <end position="30"/>
    </location>
</feature>
<dbReference type="EMBL" id="FNDD01000014">
    <property type="protein sequence ID" value="SDH36172.1"/>
    <property type="molecule type" value="Genomic_DNA"/>
</dbReference>
<keyword evidence="3" id="KW-1185">Reference proteome</keyword>
<reference evidence="3" key="1">
    <citation type="submission" date="2016-10" db="EMBL/GenBank/DDBJ databases">
        <authorList>
            <person name="Varghese N."/>
            <person name="Submissions S."/>
        </authorList>
    </citation>
    <scope>NUCLEOTIDE SEQUENCE [LARGE SCALE GENOMIC DNA]</scope>
    <source>
        <strain evidence="3">CGMCC 1.10228</strain>
    </source>
</reference>